<gene>
    <name evidence="2" type="ORF">KUTeg_007748</name>
</gene>
<keyword evidence="3" id="KW-1185">Reference proteome</keyword>
<feature type="domain" description="USP" evidence="1">
    <location>
        <begin position="1"/>
        <end position="208"/>
    </location>
</feature>
<dbReference type="PROSITE" id="PS00973">
    <property type="entry name" value="USP_2"/>
    <property type="match status" value="1"/>
</dbReference>
<evidence type="ECO:0000259" key="1">
    <source>
        <dbReference type="PROSITE" id="PS50235"/>
    </source>
</evidence>
<dbReference type="InterPro" id="IPR018200">
    <property type="entry name" value="USP_CS"/>
</dbReference>
<dbReference type="PANTHER" id="PTHR24006">
    <property type="entry name" value="UBIQUITIN CARBOXYL-TERMINAL HYDROLASE"/>
    <property type="match status" value="1"/>
</dbReference>
<dbReference type="InterPro" id="IPR050164">
    <property type="entry name" value="Peptidase_C19"/>
</dbReference>
<dbReference type="EMBL" id="JARBDR010000337">
    <property type="protein sequence ID" value="KAJ8315598.1"/>
    <property type="molecule type" value="Genomic_DNA"/>
</dbReference>
<dbReference type="Pfam" id="PF00443">
    <property type="entry name" value="UCH"/>
    <property type="match status" value="1"/>
</dbReference>
<evidence type="ECO:0000313" key="3">
    <source>
        <dbReference type="Proteomes" id="UP001217089"/>
    </source>
</evidence>
<reference evidence="2 3" key="1">
    <citation type="submission" date="2022-12" db="EMBL/GenBank/DDBJ databases">
        <title>Chromosome-level genome of Tegillarca granosa.</title>
        <authorList>
            <person name="Kim J."/>
        </authorList>
    </citation>
    <scope>NUCLEOTIDE SEQUENCE [LARGE SCALE GENOMIC DNA]</scope>
    <source>
        <strain evidence="2">Teg-2019</strain>
        <tissue evidence="2">Adductor muscle</tissue>
    </source>
</reference>
<accession>A0ABQ9FIN5</accession>
<dbReference type="InterPro" id="IPR038765">
    <property type="entry name" value="Papain-like_cys_pep_sf"/>
</dbReference>
<dbReference type="SUPFAM" id="SSF54001">
    <property type="entry name" value="Cysteine proteinases"/>
    <property type="match status" value="1"/>
</dbReference>
<evidence type="ECO:0000313" key="2">
    <source>
        <dbReference type="EMBL" id="KAJ8315598.1"/>
    </source>
</evidence>
<comment type="caution">
    <text evidence="2">The sequence shown here is derived from an EMBL/GenBank/DDBJ whole genome shotgun (WGS) entry which is preliminary data.</text>
</comment>
<protein>
    <recommendedName>
        <fullName evidence="1">USP domain-containing protein</fullName>
    </recommendedName>
</protein>
<dbReference type="CDD" id="cd02257">
    <property type="entry name" value="Peptidase_C19"/>
    <property type="match status" value="1"/>
</dbReference>
<dbReference type="Gene3D" id="3.90.70.10">
    <property type="entry name" value="Cysteine proteinases"/>
    <property type="match status" value="1"/>
</dbReference>
<sequence>MADFTLNAVLQEMEEDPKPSKPIKGKNNECWRRYQVDMSDHIGAFCYANSIFQYMLHDDGSSMTGVLYWILRNILDAEQKKLSKNYGGTEPLVFQDTSFHKDLQNDCHSFLISLLKIIKRDNKMFNKIPTFDHDEKPRETTRKLQYKLFGVIIHLGNLEEGHYITYVRSADESCDWLLCDGDAVSHCSKEVVFDWTKTCAYILFYHKEG</sequence>
<dbReference type="Proteomes" id="UP001217089">
    <property type="component" value="Unassembled WGS sequence"/>
</dbReference>
<organism evidence="2 3">
    <name type="scientific">Tegillarca granosa</name>
    <name type="common">Malaysian cockle</name>
    <name type="synonym">Anadara granosa</name>
    <dbReference type="NCBI Taxonomy" id="220873"/>
    <lineage>
        <taxon>Eukaryota</taxon>
        <taxon>Metazoa</taxon>
        <taxon>Spiralia</taxon>
        <taxon>Lophotrochozoa</taxon>
        <taxon>Mollusca</taxon>
        <taxon>Bivalvia</taxon>
        <taxon>Autobranchia</taxon>
        <taxon>Pteriomorphia</taxon>
        <taxon>Arcoida</taxon>
        <taxon>Arcoidea</taxon>
        <taxon>Arcidae</taxon>
        <taxon>Tegillarca</taxon>
    </lineage>
</organism>
<dbReference type="PROSITE" id="PS50235">
    <property type="entry name" value="USP_3"/>
    <property type="match status" value="1"/>
</dbReference>
<dbReference type="InterPro" id="IPR001394">
    <property type="entry name" value="Peptidase_C19_UCH"/>
</dbReference>
<proteinExistence type="predicted"/>
<name>A0ABQ9FIN5_TEGGR</name>
<dbReference type="InterPro" id="IPR028889">
    <property type="entry name" value="USP"/>
</dbReference>